<organism evidence="1 2">
    <name type="scientific">Arachis hypogaea</name>
    <name type="common">Peanut</name>
    <dbReference type="NCBI Taxonomy" id="3818"/>
    <lineage>
        <taxon>Eukaryota</taxon>
        <taxon>Viridiplantae</taxon>
        <taxon>Streptophyta</taxon>
        <taxon>Embryophyta</taxon>
        <taxon>Tracheophyta</taxon>
        <taxon>Spermatophyta</taxon>
        <taxon>Magnoliopsida</taxon>
        <taxon>eudicotyledons</taxon>
        <taxon>Gunneridae</taxon>
        <taxon>Pentapetalae</taxon>
        <taxon>rosids</taxon>
        <taxon>fabids</taxon>
        <taxon>Fabales</taxon>
        <taxon>Fabaceae</taxon>
        <taxon>Papilionoideae</taxon>
        <taxon>50 kb inversion clade</taxon>
        <taxon>dalbergioids sensu lato</taxon>
        <taxon>Dalbergieae</taxon>
        <taxon>Pterocarpus clade</taxon>
        <taxon>Arachis</taxon>
    </lineage>
</organism>
<dbReference type="Proteomes" id="UP000289738">
    <property type="component" value="Chromosome A07"/>
</dbReference>
<evidence type="ECO:0000313" key="1">
    <source>
        <dbReference type="EMBL" id="RYR45455.1"/>
    </source>
</evidence>
<proteinExistence type="predicted"/>
<protein>
    <submittedName>
        <fullName evidence="1">Uncharacterized protein</fullName>
    </submittedName>
</protein>
<comment type="caution">
    <text evidence="1">The sequence shown here is derived from an EMBL/GenBank/DDBJ whole genome shotgun (WGS) entry which is preliminary data.</text>
</comment>
<accession>A0A445C3E5</accession>
<reference evidence="1 2" key="1">
    <citation type="submission" date="2019-01" db="EMBL/GenBank/DDBJ databases">
        <title>Sequencing of cultivated peanut Arachis hypogaea provides insights into genome evolution and oil improvement.</title>
        <authorList>
            <person name="Chen X."/>
        </authorList>
    </citation>
    <scope>NUCLEOTIDE SEQUENCE [LARGE SCALE GENOMIC DNA]</scope>
    <source>
        <strain evidence="2">cv. Fuhuasheng</strain>
        <tissue evidence="1">Leaves</tissue>
    </source>
</reference>
<dbReference type="EMBL" id="SDMP01000007">
    <property type="protein sequence ID" value="RYR45455.1"/>
    <property type="molecule type" value="Genomic_DNA"/>
</dbReference>
<dbReference type="AlphaFoldDB" id="A0A445C3E5"/>
<sequence length="75" mass="8388">MALYISNLFGCFSESSSSESKRYKCDGNVCVLRNPKEEISSTKRSSSSINRNIKPSKRNFWTSSFSLLSPKGSQV</sequence>
<name>A0A445C3E5_ARAHY</name>
<keyword evidence="2" id="KW-1185">Reference proteome</keyword>
<evidence type="ECO:0000313" key="2">
    <source>
        <dbReference type="Proteomes" id="UP000289738"/>
    </source>
</evidence>
<gene>
    <name evidence="1" type="ORF">Ahy_A07g031281</name>
</gene>